<sequence length="224" mass="23158">MSLLVSIVGGHGQIARQLTTKLVDRGHSVRGLVRSSDQFDDLRSDGAEPVECDVEEADASALDAALADSDVVVFAAGAGPGSGAERKRSLDRDGAIASVESAARVGAGRFVIISSMGADDPPSDIDDDDTFGIYLQAKHDADVAVRVTAEQSALAYTIVRPGGLTDDDATGEVTLAESVDRAEIPRRDVAEVLAELIDSGTGADRTVEVISGSTPIPDAVRTLA</sequence>
<name>A0A6C7E6J4_ILUCY</name>
<dbReference type="Pfam" id="PF13460">
    <property type="entry name" value="NAD_binding_10"/>
    <property type="match status" value="1"/>
</dbReference>
<dbReference type="RefSeq" id="WP_015441337.1">
    <property type="nucleotide sequence ID" value="NC_020520.1"/>
</dbReference>
<organism evidence="2 3">
    <name type="scientific">Ilumatobacter coccineus (strain NBRC 103263 / KCTC 29153 / YM16-304)</name>
    <dbReference type="NCBI Taxonomy" id="1313172"/>
    <lineage>
        <taxon>Bacteria</taxon>
        <taxon>Bacillati</taxon>
        <taxon>Actinomycetota</taxon>
        <taxon>Acidimicrobiia</taxon>
        <taxon>Acidimicrobiales</taxon>
        <taxon>Ilumatobacteraceae</taxon>
        <taxon>Ilumatobacter</taxon>
    </lineage>
</organism>
<dbReference type="OrthoDB" id="4248066at2"/>
<dbReference type="PANTHER" id="PTHR15020:SF50">
    <property type="entry name" value="UPF0659 PROTEIN YMR090W"/>
    <property type="match status" value="1"/>
</dbReference>
<dbReference type="KEGG" id="aym:YM304_17760"/>
<keyword evidence="3" id="KW-1185">Reference proteome</keyword>
<dbReference type="Gene3D" id="3.40.50.720">
    <property type="entry name" value="NAD(P)-binding Rossmann-like Domain"/>
    <property type="match status" value="1"/>
</dbReference>
<dbReference type="EMBL" id="AP012057">
    <property type="protein sequence ID" value="BAN02090.1"/>
    <property type="molecule type" value="Genomic_DNA"/>
</dbReference>
<dbReference type="SUPFAM" id="SSF51735">
    <property type="entry name" value="NAD(P)-binding Rossmann-fold domains"/>
    <property type="match status" value="1"/>
</dbReference>
<evidence type="ECO:0000313" key="3">
    <source>
        <dbReference type="Proteomes" id="UP000011863"/>
    </source>
</evidence>
<dbReference type="PANTHER" id="PTHR15020">
    <property type="entry name" value="FLAVIN REDUCTASE-RELATED"/>
    <property type="match status" value="1"/>
</dbReference>
<feature type="domain" description="NAD(P)-binding" evidence="1">
    <location>
        <begin position="9"/>
        <end position="198"/>
    </location>
</feature>
<dbReference type="Proteomes" id="UP000011863">
    <property type="component" value="Chromosome"/>
</dbReference>
<gene>
    <name evidence="2" type="ORF">YM304_17760</name>
</gene>
<evidence type="ECO:0000259" key="1">
    <source>
        <dbReference type="Pfam" id="PF13460"/>
    </source>
</evidence>
<dbReference type="InterPro" id="IPR016040">
    <property type="entry name" value="NAD(P)-bd_dom"/>
</dbReference>
<accession>A0A6C7E6J4</accession>
<proteinExistence type="predicted"/>
<dbReference type="InterPro" id="IPR036291">
    <property type="entry name" value="NAD(P)-bd_dom_sf"/>
</dbReference>
<protein>
    <recommendedName>
        <fullName evidence="1">NAD(P)-binding domain-containing protein</fullName>
    </recommendedName>
</protein>
<dbReference type="AlphaFoldDB" id="A0A6C7E6J4"/>
<evidence type="ECO:0000313" key="2">
    <source>
        <dbReference type="EMBL" id="BAN02090.1"/>
    </source>
</evidence>
<reference evidence="2 3" key="1">
    <citation type="journal article" date="2013" name="Int. J. Syst. Evol. Microbiol.">
        <title>Ilumatobacter nonamiense sp. nov. and Ilumatobacter coccineum sp. nov., isolated from seashore sand.</title>
        <authorList>
            <person name="Matsumoto A."/>
            <person name="Kasai H."/>
            <person name="Matsuo Y."/>
            <person name="Shizuri Y."/>
            <person name="Ichikawa N."/>
            <person name="Fujita N."/>
            <person name="Omura S."/>
            <person name="Takahashi Y."/>
        </authorList>
    </citation>
    <scope>NUCLEOTIDE SEQUENCE [LARGE SCALE GENOMIC DNA]</scope>
    <source>
        <strain evidence="3">NBRC 103263 / KCTC 29153 / YM16-304</strain>
    </source>
</reference>